<dbReference type="CDD" id="cd04591">
    <property type="entry name" value="CBS_pair_voltage-gated_CLC_euk_bac"/>
    <property type="match status" value="1"/>
</dbReference>
<evidence type="ECO:0000256" key="4">
    <source>
        <dbReference type="ARBA" id="ARBA00022989"/>
    </source>
</evidence>
<evidence type="ECO:0000313" key="12">
    <source>
        <dbReference type="Proteomes" id="UP000807342"/>
    </source>
</evidence>
<comment type="subcellular location">
    <subcellularLocation>
        <location evidence="1 9">Membrane</location>
        <topology evidence="1 9">Multi-pass membrane protein</topology>
    </subcellularLocation>
</comment>
<evidence type="ECO:0000256" key="7">
    <source>
        <dbReference type="ARBA" id="ARBA00023214"/>
    </source>
</evidence>
<protein>
    <recommendedName>
        <fullName evidence="9">Chloride channel protein</fullName>
    </recommendedName>
</protein>
<reference evidence="11" key="1">
    <citation type="submission" date="2020-11" db="EMBL/GenBank/DDBJ databases">
        <authorList>
            <consortium name="DOE Joint Genome Institute"/>
            <person name="Ahrendt S."/>
            <person name="Riley R."/>
            <person name="Andreopoulos W."/>
            <person name="Labutti K."/>
            <person name="Pangilinan J."/>
            <person name="Ruiz-Duenas F.J."/>
            <person name="Barrasa J.M."/>
            <person name="Sanchez-Garcia M."/>
            <person name="Camarero S."/>
            <person name="Miyauchi S."/>
            <person name="Serrano A."/>
            <person name="Linde D."/>
            <person name="Babiker R."/>
            <person name="Drula E."/>
            <person name="Ayuso-Fernandez I."/>
            <person name="Pacheco R."/>
            <person name="Padilla G."/>
            <person name="Ferreira P."/>
            <person name="Barriuso J."/>
            <person name="Kellner H."/>
            <person name="Castanera R."/>
            <person name="Alfaro M."/>
            <person name="Ramirez L."/>
            <person name="Pisabarro A.G."/>
            <person name="Kuo A."/>
            <person name="Tritt A."/>
            <person name="Lipzen A."/>
            <person name="He G."/>
            <person name="Yan M."/>
            <person name="Ng V."/>
            <person name="Cullen D."/>
            <person name="Martin F."/>
            <person name="Rosso M.-N."/>
            <person name="Henrissat B."/>
            <person name="Hibbett D."/>
            <person name="Martinez A.T."/>
            <person name="Grigoriev I.V."/>
        </authorList>
    </citation>
    <scope>NUCLEOTIDE SEQUENCE</scope>
    <source>
        <strain evidence="11">MF-IS2</strain>
    </source>
</reference>
<evidence type="ECO:0000256" key="9">
    <source>
        <dbReference type="RuleBase" id="RU361221"/>
    </source>
</evidence>
<dbReference type="InterPro" id="IPR046342">
    <property type="entry name" value="CBS_dom_sf"/>
</dbReference>
<feature type="domain" description="CBS" evidence="10">
    <location>
        <begin position="683"/>
        <end position="742"/>
    </location>
</feature>
<dbReference type="Gene3D" id="1.10.3080.10">
    <property type="entry name" value="Clc chloride channel"/>
    <property type="match status" value="1"/>
</dbReference>
<dbReference type="OrthoDB" id="44789at2759"/>
<dbReference type="PRINTS" id="PR00762">
    <property type="entry name" value="CLCHANNEL"/>
</dbReference>
<dbReference type="PANTHER" id="PTHR45711:SF9">
    <property type="entry name" value="ANION_PROTON EXCHANGE TRANSPORTER GEF1"/>
    <property type="match status" value="1"/>
</dbReference>
<dbReference type="Proteomes" id="UP000807342">
    <property type="component" value="Unassembled WGS sequence"/>
</dbReference>
<evidence type="ECO:0000259" key="10">
    <source>
        <dbReference type="PROSITE" id="PS51371"/>
    </source>
</evidence>
<keyword evidence="6 9" id="KW-0472">Membrane</keyword>
<dbReference type="CDD" id="cd03684">
    <property type="entry name" value="ClC_3_like"/>
    <property type="match status" value="1"/>
</dbReference>
<feature type="transmembrane region" description="Helical" evidence="9">
    <location>
        <begin position="280"/>
        <end position="297"/>
    </location>
</feature>
<dbReference type="GO" id="GO:0005886">
    <property type="term" value="C:plasma membrane"/>
    <property type="evidence" value="ECO:0007669"/>
    <property type="project" value="TreeGrafter"/>
</dbReference>
<organism evidence="11 12">
    <name type="scientific">Macrolepiota fuliginosa MF-IS2</name>
    <dbReference type="NCBI Taxonomy" id="1400762"/>
    <lineage>
        <taxon>Eukaryota</taxon>
        <taxon>Fungi</taxon>
        <taxon>Dikarya</taxon>
        <taxon>Basidiomycota</taxon>
        <taxon>Agaricomycotina</taxon>
        <taxon>Agaricomycetes</taxon>
        <taxon>Agaricomycetidae</taxon>
        <taxon>Agaricales</taxon>
        <taxon>Agaricineae</taxon>
        <taxon>Agaricaceae</taxon>
        <taxon>Macrolepiota</taxon>
    </lineage>
</organism>
<evidence type="ECO:0000256" key="1">
    <source>
        <dbReference type="ARBA" id="ARBA00004141"/>
    </source>
</evidence>
<dbReference type="PROSITE" id="PS51371">
    <property type="entry name" value="CBS"/>
    <property type="match status" value="2"/>
</dbReference>
<dbReference type="GO" id="GO:0006878">
    <property type="term" value="P:intracellular copper ion homeostasis"/>
    <property type="evidence" value="ECO:0007669"/>
    <property type="project" value="TreeGrafter"/>
</dbReference>
<dbReference type="InterPro" id="IPR000644">
    <property type="entry name" value="CBS_dom"/>
</dbReference>
<feature type="transmembrane region" description="Helical" evidence="9">
    <location>
        <begin position="485"/>
        <end position="509"/>
    </location>
</feature>
<feature type="domain" description="CBS" evidence="10">
    <location>
        <begin position="568"/>
        <end position="631"/>
    </location>
</feature>
<dbReference type="GO" id="GO:0006879">
    <property type="term" value="P:intracellular iron ion homeostasis"/>
    <property type="evidence" value="ECO:0007669"/>
    <property type="project" value="TreeGrafter"/>
</dbReference>
<evidence type="ECO:0000256" key="5">
    <source>
        <dbReference type="ARBA" id="ARBA00023065"/>
    </source>
</evidence>
<dbReference type="GO" id="GO:0005247">
    <property type="term" value="F:voltage-gated chloride channel activity"/>
    <property type="evidence" value="ECO:0007669"/>
    <property type="project" value="TreeGrafter"/>
</dbReference>
<dbReference type="GO" id="GO:0005783">
    <property type="term" value="C:endoplasmic reticulum"/>
    <property type="evidence" value="ECO:0007669"/>
    <property type="project" value="TreeGrafter"/>
</dbReference>
<dbReference type="AlphaFoldDB" id="A0A9P5X5C2"/>
<dbReference type="SMART" id="SM00116">
    <property type="entry name" value="CBS"/>
    <property type="match status" value="2"/>
</dbReference>
<evidence type="ECO:0000256" key="2">
    <source>
        <dbReference type="ARBA" id="ARBA00022448"/>
    </source>
</evidence>
<keyword evidence="2 9" id="KW-0813">Transport</keyword>
<evidence type="ECO:0000256" key="6">
    <source>
        <dbReference type="ARBA" id="ARBA00023136"/>
    </source>
</evidence>
<sequence length="776" mass="86512">MPPPRLDDDELEQIRRYEDFTTIDWIQDSMLERNRRLKDAREMYALRRGPRERITLPWLWGQVRKAVSTGQSWFVVSLVGVCIGINAAIISIVTEWLSDIKMGYCSDGWWLNQQFCCWEIEGEEVDGCESWRPWSTVTFARWIIFIMFASTFAFIASHLVRNLARYAAGSGISEIKCILAGFVMQGFLGFATFFIKSITLPLVIASGLSVGKEGPSVHVACCIGWLVAGMFEKFSRSQSKTREIITAASAAGVAVAFGSPIGGVLFSIEEMSHTFSIKTMWRSFFCALMATFTLSAMNPFRTGKLVLFQVTYDRDWHFFEVIFFVVLGIFGGLYGAFVVKFNLQVAAFRRKHLANHGVAEAVTLATLTALIGYYNRFLRLDMTSSMAILFRECEGGGNVYNLCQSSAQWRISNSLFLATVIRMGLVVITYGCKVPAGIFVPSMAIGATFGRMVGILVKALHQAHPHSGIFKFCTPDVPCITPGTYAFLGAAAALSGVMRITVTVVVIMFELTGALTYILPTMIVLLVTKAVGDFLGTNGIADEMIRFNGFPFLEKEDHAYNVTVSKVMRKDLHTIPDTGMCVKDIEALMASADVKGFPVVAAADGPKKFIGFIDRTEIRYVLERVRNSREIHWDTPCIFSPPDSDTEPIDMDPNPSLGVEEEFQEGFFASTLSEHGINFSPWVNRIPMTVSPQLPLEIVMQLFKRMGPRVILVEDHGILVGLVTVKDVLRFIATEKPDHGPSWDERGGLDGLLEEAWTWASGAVYRTISWSRRLLR</sequence>
<keyword evidence="12" id="KW-1185">Reference proteome</keyword>
<feature type="transmembrane region" description="Helical" evidence="9">
    <location>
        <begin position="515"/>
        <end position="536"/>
    </location>
</feature>
<dbReference type="FunFam" id="1.10.3080.10:FF:000011">
    <property type="entry name" value="Chloride channel protein"/>
    <property type="match status" value="1"/>
</dbReference>
<feature type="transmembrane region" description="Helical" evidence="9">
    <location>
        <begin position="318"/>
        <end position="337"/>
    </location>
</feature>
<keyword evidence="5 9" id="KW-0406">Ion transport</keyword>
<feature type="transmembrane region" description="Helical" evidence="9">
    <location>
        <begin position="139"/>
        <end position="156"/>
    </location>
</feature>
<keyword evidence="8" id="KW-0129">CBS domain</keyword>
<accession>A0A9P5X5C2</accession>
<dbReference type="Pfam" id="PF00571">
    <property type="entry name" value="CBS"/>
    <property type="match status" value="2"/>
</dbReference>
<dbReference type="InterPro" id="IPR001807">
    <property type="entry name" value="ClC"/>
</dbReference>
<dbReference type="Gene3D" id="3.10.580.20">
    <property type="match status" value="1"/>
</dbReference>
<dbReference type="Gene3D" id="3.90.1280.20">
    <property type="match status" value="1"/>
</dbReference>
<dbReference type="PANTHER" id="PTHR45711">
    <property type="entry name" value="CHLORIDE CHANNEL PROTEIN"/>
    <property type="match status" value="1"/>
</dbReference>
<evidence type="ECO:0000313" key="11">
    <source>
        <dbReference type="EMBL" id="KAF9444778.1"/>
    </source>
</evidence>
<feature type="transmembrane region" description="Helical" evidence="9">
    <location>
        <begin position="215"/>
        <end position="232"/>
    </location>
</feature>
<dbReference type="EMBL" id="MU151348">
    <property type="protein sequence ID" value="KAF9444778.1"/>
    <property type="molecule type" value="Genomic_DNA"/>
</dbReference>
<evidence type="ECO:0000256" key="3">
    <source>
        <dbReference type="ARBA" id="ARBA00022692"/>
    </source>
</evidence>
<feature type="transmembrane region" description="Helical" evidence="9">
    <location>
        <begin position="357"/>
        <end position="374"/>
    </location>
</feature>
<dbReference type="Pfam" id="PF00654">
    <property type="entry name" value="Voltage_CLC"/>
    <property type="match status" value="1"/>
</dbReference>
<keyword evidence="4 9" id="KW-1133">Transmembrane helix</keyword>
<dbReference type="GO" id="GO:0005794">
    <property type="term" value="C:Golgi apparatus"/>
    <property type="evidence" value="ECO:0007669"/>
    <property type="project" value="TreeGrafter"/>
</dbReference>
<feature type="transmembrane region" description="Helical" evidence="9">
    <location>
        <begin position="244"/>
        <end position="268"/>
    </location>
</feature>
<evidence type="ECO:0000256" key="8">
    <source>
        <dbReference type="PROSITE-ProRule" id="PRU00703"/>
    </source>
</evidence>
<feature type="transmembrane region" description="Helical" evidence="9">
    <location>
        <begin position="177"/>
        <end position="195"/>
    </location>
</feature>
<keyword evidence="7 9" id="KW-0868">Chloride</keyword>
<dbReference type="GO" id="GO:0005769">
    <property type="term" value="C:early endosome"/>
    <property type="evidence" value="ECO:0007669"/>
    <property type="project" value="TreeGrafter"/>
</dbReference>
<dbReference type="GO" id="GO:0000324">
    <property type="term" value="C:fungal-type vacuole"/>
    <property type="evidence" value="ECO:0007669"/>
    <property type="project" value="TreeGrafter"/>
</dbReference>
<comment type="caution">
    <text evidence="11">The sequence shown here is derived from an EMBL/GenBank/DDBJ whole genome shotgun (WGS) entry which is preliminary data.</text>
</comment>
<dbReference type="InterPro" id="IPR014743">
    <property type="entry name" value="Cl-channel_core"/>
</dbReference>
<dbReference type="SUPFAM" id="SSF54631">
    <property type="entry name" value="CBS-domain pair"/>
    <property type="match status" value="1"/>
</dbReference>
<name>A0A9P5X5C2_9AGAR</name>
<keyword evidence="3 9" id="KW-0812">Transmembrane</keyword>
<comment type="similarity">
    <text evidence="9">Belongs to the chloride channel (TC 2.A.49) family.</text>
</comment>
<feature type="transmembrane region" description="Helical" evidence="9">
    <location>
        <begin position="73"/>
        <end position="93"/>
    </location>
</feature>
<gene>
    <name evidence="11" type="ORF">P691DRAFT_306499</name>
</gene>
<proteinExistence type="inferred from homology"/>
<dbReference type="SUPFAM" id="SSF81340">
    <property type="entry name" value="Clc chloride channel"/>
    <property type="match status" value="1"/>
</dbReference>